<evidence type="ECO:0000313" key="2">
    <source>
        <dbReference type="Proteomes" id="UP001596036"/>
    </source>
</evidence>
<evidence type="ECO:0000313" key="1">
    <source>
        <dbReference type="EMBL" id="MFC5570924.1"/>
    </source>
</evidence>
<keyword evidence="2" id="KW-1185">Reference proteome</keyword>
<organism evidence="1 2">
    <name type="scientific">Lysobacter yangpyeongensis</name>
    <dbReference type="NCBI Taxonomy" id="346182"/>
    <lineage>
        <taxon>Bacteria</taxon>
        <taxon>Pseudomonadati</taxon>
        <taxon>Pseudomonadota</taxon>
        <taxon>Gammaproteobacteria</taxon>
        <taxon>Lysobacterales</taxon>
        <taxon>Lysobacteraceae</taxon>
        <taxon>Lysobacter</taxon>
    </lineage>
</organism>
<proteinExistence type="predicted"/>
<sequence length="268" mass="30204">MAAVMDLHQSDRIVADATALRDLRTQLELHPVFEALADIGDLRRFMRAHVFAVWDFMSLLKRLQRDLTCTQVPWVPPRDRIAAHLVNEIVLGEESDLRPDGEPASHLDLYLDAMREVGADTAQFERFLQLVDDGMEPLDALHTVGAPAHVRAFVGHTLRIARDGSTLAVMTNFFHGRENVIPRMFDALLARWRIDEAAAPMFVFYMRRHIEVDGESHGPMAQRIIDRAVDHDPARQQQVIEAAAEAVRARLALWDGVLVDLQEQPAAG</sequence>
<reference evidence="2" key="1">
    <citation type="journal article" date="2019" name="Int. J. Syst. Evol. Microbiol.">
        <title>The Global Catalogue of Microorganisms (GCM) 10K type strain sequencing project: providing services to taxonomists for standard genome sequencing and annotation.</title>
        <authorList>
            <consortium name="The Broad Institute Genomics Platform"/>
            <consortium name="The Broad Institute Genome Sequencing Center for Infectious Disease"/>
            <person name="Wu L."/>
            <person name="Ma J."/>
        </authorList>
    </citation>
    <scope>NUCLEOTIDE SEQUENCE [LARGE SCALE GENOMIC DNA]</scope>
    <source>
        <strain evidence="2">KACC 11407</strain>
    </source>
</reference>
<dbReference type="SUPFAM" id="SSF48613">
    <property type="entry name" value="Heme oxygenase-like"/>
    <property type="match status" value="1"/>
</dbReference>
<dbReference type="InterPro" id="IPR024423">
    <property type="entry name" value="DUF3050"/>
</dbReference>
<dbReference type="Pfam" id="PF11251">
    <property type="entry name" value="DUF3050"/>
    <property type="match status" value="1"/>
</dbReference>
<dbReference type="Proteomes" id="UP001596036">
    <property type="component" value="Unassembled WGS sequence"/>
</dbReference>
<dbReference type="Gene3D" id="1.20.910.10">
    <property type="entry name" value="Heme oxygenase-like"/>
    <property type="match status" value="1"/>
</dbReference>
<dbReference type="EMBL" id="JBHSNM010000004">
    <property type="protein sequence ID" value="MFC5570924.1"/>
    <property type="molecule type" value="Genomic_DNA"/>
</dbReference>
<accession>A0ABW0SPK2</accession>
<name>A0ABW0SPK2_9GAMM</name>
<protein>
    <submittedName>
        <fullName evidence="1">DUF3050 domain-containing protein</fullName>
    </submittedName>
</protein>
<dbReference type="RefSeq" id="WP_386755434.1">
    <property type="nucleotide sequence ID" value="NZ_JBHSNM010000004.1"/>
</dbReference>
<gene>
    <name evidence="1" type="ORF">ACFPN1_12715</name>
</gene>
<comment type="caution">
    <text evidence="1">The sequence shown here is derived from an EMBL/GenBank/DDBJ whole genome shotgun (WGS) entry which is preliminary data.</text>
</comment>
<dbReference type="InterPro" id="IPR016084">
    <property type="entry name" value="Haem_Oase-like_multi-hlx"/>
</dbReference>